<sequence>MLDGQGQSSSDPVRVGFYATEAHPIIPKSIPCRDHVVPFGEDGVLQAVIRSITEDAPLAEPHLPSRLLDLGPLSSTGARSDLYLVDTSNIIEEYIYATLSHCWLRDQILCTRRDNLEAHKRCLYFDSLPQTFQEAIVVCRQLDIRYLWIDSLCIIQGDVVDWEREGAKMSSIYANSCATLAMHSGTGGAMEHKDIALASSCGQATATVHTCILPLFRDLLDQVLAAPIARSVDEVPENGRWNKVSLRGWCYQERVLSRRVVHFTGQEVLIEQNGKIIHCQCGQHITDEEVGFAGWLERVRTTDYLANDAWIDTVSHYTQRMFSRQGDLLPGLAGVANRFDQYFKLGSYVAGMWEGELVRWLCWRTRPWKSELRGSEYCPDCRPWPRRIRQHSDEPSSRVPTFSWASRFGPCEFITEVWGDDFVPVADVIGVHCETSEASPFGIVRGGHVDLKGTIYYALHFSTTGKVSNEIGHSCKTDHAYIVDEGLPDRWDMSHSDKKTMEAVRIGGQRYDLDALDDIPEDYSPVYLLEMCKAKFDNTSPMSVMLVLQPYQSGSVGVESPDGTIPTFYQPHFRRVGIGIFEPYKFLQPMTSFPGQVVRIF</sequence>
<evidence type="ECO:0000313" key="2">
    <source>
        <dbReference type="EMBL" id="PKS08492.1"/>
    </source>
</evidence>
<dbReference type="AlphaFoldDB" id="A0A2N3N7Z9"/>
<dbReference type="STRING" id="41688.A0A2N3N7Z9"/>
<dbReference type="InterPro" id="IPR010730">
    <property type="entry name" value="HET"/>
</dbReference>
<dbReference type="PANTHER" id="PTHR33112:SF16">
    <property type="entry name" value="HETEROKARYON INCOMPATIBILITY DOMAIN-CONTAINING PROTEIN"/>
    <property type="match status" value="1"/>
</dbReference>
<dbReference type="EMBL" id="NLAX01000095">
    <property type="protein sequence ID" value="PKS08492.1"/>
    <property type="molecule type" value="Genomic_DNA"/>
</dbReference>
<dbReference type="PANTHER" id="PTHR33112">
    <property type="entry name" value="DOMAIN PROTEIN, PUTATIVE-RELATED"/>
    <property type="match status" value="1"/>
</dbReference>
<comment type="caution">
    <text evidence="2">The sequence shown here is derived from an EMBL/GenBank/DDBJ whole genome shotgun (WGS) entry which is preliminary data.</text>
</comment>
<protein>
    <recommendedName>
        <fullName evidence="1">Heterokaryon incompatibility domain-containing protein</fullName>
    </recommendedName>
</protein>
<accession>A0A2N3N7Z9</accession>
<organism evidence="2 3">
    <name type="scientific">Lomentospora prolificans</name>
    <dbReference type="NCBI Taxonomy" id="41688"/>
    <lineage>
        <taxon>Eukaryota</taxon>
        <taxon>Fungi</taxon>
        <taxon>Dikarya</taxon>
        <taxon>Ascomycota</taxon>
        <taxon>Pezizomycotina</taxon>
        <taxon>Sordariomycetes</taxon>
        <taxon>Hypocreomycetidae</taxon>
        <taxon>Microascales</taxon>
        <taxon>Microascaceae</taxon>
        <taxon>Lomentospora</taxon>
    </lineage>
</organism>
<dbReference type="Pfam" id="PF06985">
    <property type="entry name" value="HET"/>
    <property type="match status" value="1"/>
</dbReference>
<dbReference type="OrthoDB" id="5362512at2759"/>
<evidence type="ECO:0000313" key="3">
    <source>
        <dbReference type="Proteomes" id="UP000233524"/>
    </source>
</evidence>
<dbReference type="Proteomes" id="UP000233524">
    <property type="component" value="Unassembled WGS sequence"/>
</dbReference>
<reference evidence="2 3" key="1">
    <citation type="journal article" date="2017" name="G3 (Bethesda)">
        <title>First Draft Genome Sequence of the Pathogenic Fungus Lomentospora prolificans (Formerly Scedosporium prolificans).</title>
        <authorList>
            <person name="Luo R."/>
            <person name="Zimin A."/>
            <person name="Workman R."/>
            <person name="Fan Y."/>
            <person name="Pertea G."/>
            <person name="Grossman N."/>
            <person name="Wear M.P."/>
            <person name="Jia B."/>
            <person name="Miller H."/>
            <person name="Casadevall A."/>
            <person name="Timp W."/>
            <person name="Zhang S.X."/>
            <person name="Salzberg S.L."/>
        </authorList>
    </citation>
    <scope>NUCLEOTIDE SEQUENCE [LARGE SCALE GENOMIC DNA]</scope>
    <source>
        <strain evidence="2 3">JHH-5317</strain>
    </source>
</reference>
<evidence type="ECO:0000259" key="1">
    <source>
        <dbReference type="Pfam" id="PF06985"/>
    </source>
</evidence>
<name>A0A2N3N7Z9_9PEZI</name>
<dbReference type="InParanoid" id="A0A2N3N7Z9"/>
<proteinExistence type="predicted"/>
<feature type="domain" description="Heterokaryon incompatibility" evidence="1">
    <location>
        <begin position="96"/>
        <end position="253"/>
    </location>
</feature>
<gene>
    <name evidence="2" type="ORF">jhhlp_004876</name>
</gene>
<dbReference type="VEuPathDB" id="FungiDB:jhhlp_004876"/>
<keyword evidence="3" id="KW-1185">Reference proteome</keyword>